<dbReference type="OrthoDB" id="5402105at2"/>
<sequence length="192" mass="20486">MLETRRKALMAALEDGDPQVRIAAAASLEALEPLLHLQQLLGGLAVADRGHRIHCLFALEKVRAPGVPEALLRLLEDPDPDVRAAAVQVLGARAEARALPELAKRLRDPEAAVRMYAAEVLGAFRDARLVPYLAAVLRDEDSGVVAAAATSLGSIGAAESEKYLLALLRDSRAPVRRAAAVALGRLEIKDEP</sequence>
<dbReference type="RefSeq" id="WP_052446323.1">
    <property type="nucleotide sequence ID" value="NZ_FNGU01000001.1"/>
</dbReference>
<dbReference type="EMBL" id="FNGU01000001">
    <property type="protein sequence ID" value="SDL25466.1"/>
    <property type="molecule type" value="Genomic_DNA"/>
</dbReference>
<dbReference type="Gene3D" id="1.25.10.10">
    <property type="entry name" value="Leucine-rich Repeat Variant"/>
    <property type="match status" value="2"/>
</dbReference>
<dbReference type="InterPro" id="IPR000357">
    <property type="entry name" value="HEAT"/>
</dbReference>
<accession>A0A1G9IK51</accession>
<dbReference type="PROSITE" id="PS50077">
    <property type="entry name" value="HEAT_REPEAT"/>
    <property type="match status" value="2"/>
</dbReference>
<keyword evidence="1" id="KW-0677">Repeat</keyword>
<dbReference type="SUPFAM" id="SSF48371">
    <property type="entry name" value="ARM repeat"/>
    <property type="match status" value="1"/>
</dbReference>
<dbReference type="InterPro" id="IPR016024">
    <property type="entry name" value="ARM-type_fold"/>
</dbReference>
<dbReference type="Pfam" id="PF02985">
    <property type="entry name" value="HEAT"/>
    <property type="match status" value="1"/>
</dbReference>
<dbReference type="InterPro" id="IPR021133">
    <property type="entry name" value="HEAT_type_2"/>
</dbReference>
<protein>
    <submittedName>
        <fullName evidence="3">HEAT repeat-containing protein</fullName>
    </submittedName>
</protein>
<name>A0A1G9IK51_9BACT</name>
<proteinExistence type="predicted"/>
<evidence type="ECO:0000256" key="2">
    <source>
        <dbReference type="ARBA" id="ARBA00045876"/>
    </source>
</evidence>
<evidence type="ECO:0000313" key="3">
    <source>
        <dbReference type="EMBL" id="SDL25466.1"/>
    </source>
</evidence>
<evidence type="ECO:0000313" key="4">
    <source>
        <dbReference type="Proteomes" id="UP000182146"/>
    </source>
</evidence>
<dbReference type="SMART" id="SM00567">
    <property type="entry name" value="EZ_HEAT"/>
    <property type="match status" value="5"/>
</dbReference>
<dbReference type="GO" id="GO:0016491">
    <property type="term" value="F:oxidoreductase activity"/>
    <property type="evidence" value="ECO:0007669"/>
    <property type="project" value="TreeGrafter"/>
</dbReference>
<dbReference type="STRING" id="392333.SAMN05660860_00160"/>
<dbReference type="InterPro" id="IPR004155">
    <property type="entry name" value="PBS_lyase_HEAT"/>
</dbReference>
<dbReference type="PANTHER" id="PTHR12697">
    <property type="entry name" value="PBS LYASE HEAT-LIKE PROTEIN"/>
    <property type="match status" value="1"/>
</dbReference>
<evidence type="ECO:0000256" key="1">
    <source>
        <dbReference type="ARBA" id="ARBA00022737"/>
    </source>
</evidence>
<organism evidence="3 4">
    <name type="scientific">Geoalkalibacter ferrihydriticus</name>
    <dbReference type="NCBI Taxonomy" id="392333"/>
    <lineage>
        <taxon>Bacteria</taxon>
        <taxon>Pseudomonadati</taxon>
        <taxon>Thermodesulfobacteriota</taxon>
        <taxon>Desulfuromonadia</taxon>
        <taxon>Desulfuromonadales</taxon>
        <taxon>Geoalkalibacteraceae</taxon>
        <taxon>Geoalkalibacter</taxon>
    </lineage>
</organism>
<dbReference type="InterPro" id="IPR011989">
    <property type="entry name" value="ARM-like"/>
</dbReference>
<dbReference type="AlphaFoldDB" id="A0A1G9IK51"/>
<comment type="function">
    <text evidence="2">Catalyzes the hydroxylation of the N(6)-(4-aminobutyl)-L-lysine intermediate produced by deoxyhypusine synthase/DHPS on a critical lysine of the eukaryotic translation initiation factor 5A/eIF-5A. This is the second step of the post-translational modification of that lysine into an unusual amino acid residue named hypusine. Hypusination is unique to mature eIF-5A factor and is essential for its function.</text>
</comment>
<dbReference type="Pfam" id="PF13646">
    <property type="entry name" value="HEAT_2"/>
    <property type="match status" value="1"/>
</dbReference>
<dbReference type="Proteomes" id="UP000182146">
    <property type="component" value="Unassembled WGS sequence"/>
</dbReference>
<dbReference type="PANTHER" id="PTHR12697:SF5">
    <property type="entry name" value="DEOXYHYPUSINE HYDROXYLASE"/>
    <property type="match status" value="1"/>
</dbReference>
<reference evidence="3 4" key="1">
    <citation type="submission" date="2016-10" db="EMBL/GenBank/DDBJ databases">
        <authorList>
            <person name="de Groot N.N."/>
        </authorList>
    </citation>
    <scope>NUCLEOTIDE SEQUENCE [LARGE SCALE GENOMIC DNA]</scope>
    <source>
        <strain evidence="3 4">DSM 17813</strain>
    </source>
</reference>
<gene>
    <name evidence="3" type="ORF">SAMN05660860_00160</name>
</gene>